<dbReference type="PROSITE" id="PS51012">
    <property type="entry name" value="ABC_TM2"/>
    <property type="match status" value="1"/>
</dbReference>
<feature type="transmembrane region" description="Helical" evidence="9">
    <location>
        <begin position="135"/>
        <end position="152"/>
    </location>
</feature>
<keyword evidence="3 9" id="KW-0813">Transport</keyword>
<dbReference type="GO" id="GO:0140359">
    <property type="term" value="F:ABC-type transporter activity"/>
    <property type="evidence" value="ECO:0007669"/>
    <property type="project" value="InterPro"/>
</dbReference>
<dbReference type="PANTHER" id="PTHR30413">
    <property type="entry name" value="INNER MEMBRANE TRANSPORT PERMEASE"/>
    <property type="match status" value="1"/>
</dbReference>
<dbReference type="RefSeq" id="WP_073186393.1">
    <property type="nucleotide sequence ID" value="NZ_FQZG01000013.1"/>
</dbReference>
<proteinExistence type="inferred from homology"/>
<dbReference type="InterPro" id="IPR013525">
    <property type="entry name" value="ABC2_TM"/>
</dbReference>
<feature type="transmembrane region" description="Helical" evidence="9">
    <location>
        <begin position="194"/>
        <end position="212"/>
    </location>
</feature>
<keyword evidence="8 9" id="KW-0472">Membrane</keyword>
<comment type="similarity">
    <text evidence="2 9">Belongs to the ABC-2 integral membrane protein family.</text>
</comment>
<evidence type="ECO:0000313" key="12">
    <source>
        <dbReference type="Proteomes" id="UP000184512"/>
    </source>
</evidence>
<evidence type="ECO:0000256" key="7">
    <source>
        <dbReference type="ARBA" id="ARBA00022989"/>
    </source>
</evidence>
<feature type="transmembrane region" description="Helical" evidence="9">
    <location>
        <begin position="251"/>
        <end position="272"/>
    </location>
</feature>
<dbReference type="PANTHER" id="PTHR30413:SF8">
    <property type="entry name" value="TRANSPORT PERMEASE PROTEIN"/>
    <property type="match status" value="1"/>
</dbReference>
<evidence type="ECO:0000256" key="9">
    <source>
        <dbReference type="RuleBase" id="RU361157"/>
    </source>
</evidence>
<dbReference type="GO" id="GO:0015920">
    <property type="term" value="P:lipopolysaccharide transport"/>
    <property type="evidence" value="ECO:0007669"/>
    <property type="project" value="TreeGrafter"/>
</dbReference>
<dbReference type="Proteomes" id="UP000184512">
    <property type="component" value="Unassembled WGS sequence"/>
</dbReference>
<evidence type="ECO:0000256" key="1">
    <source>
        <dbReference type="ARBA" id="ARBA00004429"/>
    </source>
</evidence>
<evidence type="ECO:0000256" key="4">
    <source>
        <dbReference type="ARBA" id="ARBA00022475"/>
    </source>
</evidence>
<reference evidence="11 12" key="1">
    <citation type="submission" date="2016-11" db="EMBL/GenBank/DDBJ databases">
        <authorList>
            <person name="Jaros S."/>
            <person name="Januszkiewicz K."/>
            <person name="Wedrychowicz H."/>
        </authorList>
    </citation>
    <scope>NUCLEOTIDE SEQUENCE [LARGE SCALE GENOMIC DNA]</scope>
    <source>
        <strain evidence="11 12">DSM 12906</strain>
    </source>
</reference>
<evidence type="ECO:0000256" key="2">
    <source>
        <dbReference type="ARBA" id="ARBA00007783"/>
    </source>
</evidence>
<protein>
    <recommendedName>
        <fullName evidence="9">Transport permease protein</fullName>
    </recommendedName>
</protein>
<evidence type="ECO:0000256" key="5">
    <source>
        <dbReference type="ARBA" id="ARBA00022519"/>
    </source>
</evidence>
<name>A0A1M6DJU6_9ACTN</name>
<dbReference type="AlphaFoldDB" id="A0A1M6DJU6"/>
<accession>A0A1M6DJU6</accession>
<keyword evidence="12" id="KW-1185">Reference proteome</keyword>
<feature type="transmembrane region" description="Helical" evidence="9">
    <location>
        <begin position="158"/>
        <end position="182"/>
    </location>
</feature>
<keyword evidence="6 9" id="KW-0812">Transmembrane</keyword>
<gene>
    <name evidence="11" type="ORF">SAMN02745244_00946</name>
</gene>
<evidence type="ECO:0000256" key="3">
    <source>
        <dbReference type="ARBA" id="ARBA00022448"/>
    </source>
</evidence>
<feature type="transmembrane region" description="Helical" evidence="9">
    <location>
        <begin position="84"/>
        <end position="102"/>
    </location>
</feature>
<feature type="domain" description="ABC transmembrane type-2" evidence="10">
    <location>
        <begin position="52"/>
        <end position="274"/>
    </location>
</feature>
<feature type="transmembrane region" description="Helical" evidence="9">
    <location>
        <begin position="52"/>
        <end position="72"/>
    </location>
</feature>
<keyword evidence="4 9" id="KW-1003">Cell membrane</keyword>
<dbReference type="InterPro" id="IPR047817">
    <property type="entry name" value="ABC2_TM_bact-type"/>
</dbReference>
<dbReference type="STRING" id="1123357.SAMN02745244_00946"/>
<evidence type="ECO:0000259" key="10">
    <source>
        <dbReference type="PROSITE" id="PS51012"/>
    </source>
</evidence>
<evidence type="ECO:0000313" key="11">
    <source>
        <dbReference type="EMBL" id="SHI73574.1"/>
    </source>
</evidence>
<comment type="subcellular location">
    <subcellularLocation>
        <location evidence="1">Cell inner membrane</location>
        <topology evidence="1">Multi-pass membrane protein</topology>
    </subcellularLocation>
    <subcellularLocation>
        <location evidence="9">Cell membrane</location>
        <topology evidence="9">Multi-pass membrane protein</topology>
    </subcellularLocation>
</comment>
<dbReference type="EMBL" id="FQZG01000013">
    <property type="protein sequence ID" value="SHI73574.1"/>
    <property type="molecule type" value="Genomic_DNA"/>
</dbReference>
<keyword evidence="5" id="KW-0997">Cell inner membrane</keyword>
<evidence type="ECO:0000256" key="8">
    <source>
        <dbReference type="ARBA" id="ARBA00023136"/>
    </source>
</evidence>
<dbReference type="GO" id="GO:0005886">
    <property type="term" value="C:plasma membrane"/>
    <property type="evidence" value="ECO:0007669"/>
    <property type="project" value="UniProtKB-SubCell"/>
</dbReference>
<organism evidence="11 12">
    <name type="scientific">Tessaracoccus bendigoensis DSM 12906</name>
    <dbReference type="NCBI Taxonomy" id="1123357"/>
    <lineage>
        <taxon>Bacteria</taxon>
        <taxon>Bacillati</taxon>
        <taxon>Actinomycetota</taxon>
        <taxon>Actinomycetes</taxon>
        <taxon>Propionibacteriales</taxon>
        <taxon>Propionibacteriaceae</taxon>
        <taxon>Tessaracoccus</taxon>
    </lineage>
</organism>
<sequence>MSSPPSAQAWDLPRVGARPSFPAYVAEVWRRRDFIVTMARFRMRAGLESNRLGIAWVVLRPILNACIYGLIFGLLQAGNRPPDYPAYVVVGVFLFEFFQGCFNDGSKAISGNRNLVQSLAFPRMTLPLAATVERFLQFLIMLVVLIPILMVFGHFPSWHWLVMIPLVACFTLFNAGIALITARLTVHVADLTQLLPFISRILFYTSGVLFAVDRILANHPAVLRAYDFYPLYQVLEIARHHLIGGSDYPSYYWGVLALSSILVFFGGAVFFWRAEERYGRD</sequence>
<keyword evidence="7 9" id="KW-1133">Transmembrane helix</keyword>
<evidence type="ECO:0000256" key="6">
    <source>
        <dbReference type="ARBA" id="ARBA00022692"/>
    </source>
</evidence>
<dbReference type="Pfam" id="PF01061">
    <property type="entry name" value="ABC2_membrane"/>
    <property type="match status" value="1"/>
</dbReference>